<feature type="signal peptide" evidence="1">
    <location>
        <begin position="1"/>
        <end position="21"/>
    </location>
</feature>
<dbReference type="InterPro" id="IPR008701">
    <property type="entry name" value="NPP1"/>
</dbReference>
<name>A0A0H2U2Z0_MAGP6</name>
<dbReference type="Pfam" id="PF05630">
    <property type="entry name" value="NPP1"/>
    <property type="match status" value="1"/>
</dbReference>
<dbReference type="PANTHER" id="PTHR33657:SF6">
    <property type="entry name" value="SECRETED PROTEIN"/>
    <property type="match status" value="1"/>
</dbReference>
<evidence type="ECO:0008006" key="3">
    <source>
        <dbReference type="Google" id="ProtNLM"/>
    </source>
</evidence>
<dbReference type="VEuPathDB" id="FungiDB:MAPG_07273"/>
<evidence type="ECO:0000313" key="2">
    <source>
        <dbReference type="EMBL" id="KLU88286.1"/>
    </source>
</evidence>
<organism evidence="2">
    <name type="scientific">Magnaporthiopsis poae (strain ATCC 64411 / 73-15)</name>
    <name type="common">Kentucky bluegrass fungus</name>
    <name type="synonym">Magnaporthe poae</name>
    <dbReference type="NCBI Taxonomy" id="644358"/>
    <lineage>
        <taxon>Eukaryota</taxon>
        <taxon>Fungi</taxon>
        <taxon>Dikarya</taxon>
        <taxon>Ascomycota</taxon>
        <taxon>Pezizomycotina</taxon>
        <taxon>Sordariomycetes</taxon>
        <taxon>Sordariomycetidae</taxon>
        <taxon>Magnaporthales</taxon>
        <taxon>Magnaporthaceae</taxon>
        <taxon>Magnaporthiopsis</taxon>
    </lineage>
</organism>
<proteinExistence type="predicted"/>
<evidence type="ECO:0000256" key="1">
    <source>
        <dbReference type="SAM" id="SignalP"/>
    </source>
</evidence>
<dbReference type="AlphaFoldDB" id="A0A0H2U2Z0"/>
<dbReference type="PANTHER" id="PTHR33657">
    <property type="entry name" value="DOMAIN PROTEIN, PUTATIVE (AFU_ORTHOLOGUE AFUA_5G00600)-RELATED"/>
    <property type="match status" value="1"/>
</dbReference>
<feature type="chain" id="PRO_5005202360" description="Secreted protein" evidence="1">
    <location>
        <begin position="22"/>
        <end position="236"/>
    </location>
</feature>
<accession>A0A0H2U2Z0</accession>
<feature type="non-terminal residue" evidence="2">
    <location>
        <position position="236"/>
    </location>
</feature>
<dbReference type="EMBL" id="GL876971">
    <property type="protein sequence ID" value="KLU88286.1"/>
    <property type="molecule type" value="Genomic_DNA"/>
</dbReference>
<protein>
    <recommendedName>
        <fullName evidence="3">Secreted protein</fullName>
    </recommendedName>
</protein>
<dbReference type="OrthoDB" id="4564839at2759"/>
<sequence length="236" mass="25961">MHSFTTAGALLLGSMAGRALAATAVIPADVPFATPWVAIAAPADYVEEDEAAANATDMTEIPELRRRDIRGALPVRALAIEHQFQPVLDFDKDGCYYTSAIDPNGSRNPGLPAAGGVPPNCLRAACREPNRLQNSNVYSRARCNNGWCAIMYEYYFEKDQVLCGSYAAGHRHDWENIVIFVRDNQVKRVAPSCHAEYSKATNSPRLQGQRAKVVYHKDGGRTHCFRYATAADDKIE</sequence>
<keyword evidence="1" id="KW-0732">Signal</keyword>
<gene>
    <name evidence="2" type="ORF">MAPG_07273</name>
</gene>
<reference evidence="2" key="2">
    <citation type="submission" date="2011-03" db="EMBL/GenBank/DDBJ databases">
        <title>Annotation of Magnaporthe poae ATCC 64411.</title>
        <authorList>
            <person name="Ma L.-J."/>
            <person name="Dead R."/>
            <person name="Young S.K."/>
            <person name="Zeng Q."/>
            <person name="Gargeya S."/>
            <person name="Fitzgerald M."/>
            <person name="Haas B."/>
            <person name="Abouelleil A."/>
            <person name="Alvarado L."/>
            <person name="Arachchi H.M."/>
            <person name="Berlin A."/>
            <person name="Brown A."/>
            <person name="Chapman S.B."/>
            <person name="Chen Z."/>
            <person name="Dunbar C."/>
            <person name="Freedman E."/>
            <person name="Gearin G."/>
            <person name="Gellesch M."/>
            <person name="Goldberg J."/>
            <person name="Griggs A."/>
            <person name="Gujja S."/>
            <person name="Heiman D."/>
            <person name="Howarth C."/>
            <person name="Larson L."/>
            <person name="Lui A."/>
            <person name="MacDonald P.J.P."/>
            <person name="Mehta T."/>
            <person name="Montmayeur A."/>
            <person name="Murphy C."/>
            <person name="Neiman D."/>
            <person name="Pearson M."/>
            <person name="Priest M."/>
            <person name="Roberts A."/>
            <person name="Saif S."/>
            <person name="Shea T."/>
            <person name="Shenoy N."/>
            <person name="Sisk P."/>
            <person name="Stolte C."/>
            <person name="Sykes S."/>
            <person name="Yandava C."/>
            <person name="Wortman J."/>
            <person name="Nusbaum C."/>
            <person name="Birren B."/>
        </authorList>
    </citation>
    <scope>NUCLEOTIDE SEQUENCE</scope>
    <source>
        <strain evidence="2">ATCC 64411</strain>
    </source>
</reference>
<reference evidence="2" key="1">
    <citation type="submission" date="2010-05" db="EMBL/GenBank/DDBJ databases">
        <title>The Genome Sequence of Magnaporthe poae strain ATCC 64411.</title>
        <authorList>
            <consortium name="The Broad Institute Genome Sequencing Platform"/>
            <consortium name="Broad Institute Genome Sequencing Center for Infectious Disease"/>
            <person name="Ma L.-J."/>
            <person name="Dead R."/>
            <person name="Young S."/>
            <person name="Zeng Q."/>
            <person name="Koehrsen M."/>
            <person name="Alvarado L."/>
            <person name="Berlin A."/>
            <person name="Chapman S.B."/>
            <person name="Chen Z."/>
            <person name="Freedman E."/>
            <person name="Gellesch M."/>
            <person name="Goldberg J."/>
            <person name="Griggs A."/>
            <person name="Gujja S."/>
            <person name="Heilman E.R."/>
            <person name="Heiman D."/>
            <person name="Hepburn T."/>
            <person name="Howarth C."/>
            <person name="Jen D."/>
            <person name="Larson L."/>
            <person name="Mehta T."/>
            <person name="Neiman D."/>
            <person name="Pearson M."/>
            <person name="Roberts A."/>
            <person name="Saif S."/>
            <person name="Shea T."/>
            <person name="Shenoy N."/>
            <person name="Sisk P."/>
            <person name="Stolte C."/>
            <person name="Sykes S."/>
            <person name="Walk T."/>
            <person name="White J."/>
            <person name="Yandava C."/>
            <person name="Haas B."/>
            <person name="Nusbaum C."/>
            <person name="Birren B."/>
        </authorList>
    </citation>
    <scope>NUCLEOTIDE SEQUENCE</scope>
    <source>
        <strain evidence="2">ATCC 64411</strain>
    </source>
</reference>